<reference evidence="1" key="1">
    <citation type="journal article" date="2015" name="Nature">
        <title>Complex archaea that bridge the gap between prokaryotes and eukaryotes.</title>
        <authorList>
            <person name="Spang A."/>
            <person name="Saw J.H."/>
            <person name="Jorgensen S.L."/>
            <person name="Zaremba-Niedzwiedzka K."/>
            <person name="Martijn J."/>
            <person name="Lind A.E."/>
            <person name="van Eijk R."/>
            <person name="Schleper C."/>
            <person name="Guy L."/>
            <person name="Ettema T.J."/>
        </authorList>
    </citation>
    <scope>NUCLEOTIDE SEQUENCE</scope>
</reference>
<accession>A0A0F9HVR7</accession>
<protein>
    <submittedName>
        <fullName evidence="1">Uncharacterized protein</fullName>
    </submittedName>
</protein>
<proteinExistence type="predicted"/>
<dbReference type="EMBL" id="LAZR01023230">
    <property type="protein sequence ID" value="KKL79227.1"/>
    <property type="molecule type" value="Genomic_DNA"/>
</dbReference>
<comment type="caution">
    <text evidence="1">The sequence shown here is derived from an EMBL/GenBank/DDBJ whole genome shotgun (WGS) entry which is preliminary data.</text>
</comment>
<evidence type="ECO:0000313" key="1">
    <source>
        <dbReference type="EMBL" id="KKL79227.1"/>
    </source>
</evidence>
<sequence>MEEELLRLLYPESYPQPERCTIRQVRDNQEQYGYDVYDLVVV</sequence>
<gene>
    <name evidence="1" type="ORF">LCGC14_2016970</name>
</gene>
<dbReference type="AlphaFoldDB" id="A0A0F9HVR7"/>
<organism evidence="1">
    <name type="scientific">marine sediment metagenome</name>
    <dbReference type="NCBI Taxonomy" id="412755"/>
    <lineage>
        <taxon>unclassified sequences</taxon>
        <taxon>metagenomes</taxon>
        <taxon>ecological metagenomes</taxon>
    </lineage>
</organism>
<name>A0A0F9HVR7_9ZZZZ</name>